<dbReference type="PIRSF" id="PIRSF018077">
    <property type="entry name" value="UCP018077"/>
    <property type="match status" value="1"/>
</dbReference>
<dbReference type="GO" id="GO:0010498">
    <property type="term" value="P:proteasomal protein catabolic process"/>
    <property type="evidence" value="ECO:0007669"/>
    <property type="project" value="InterPro"/>
</dbReference>
<dbReference type="NCBIfam" id="TIGR03688">
    <property type="entry name" value="depupylase_Dop"/>
    <property type="match status" value="1"/>
</dbReference>
<dbReference type="GO" id="GO:0019941">
    <property type="term" value="P:modification-dependent protein catabolic process"/>
    <property type="evidence" value="ECO:0007669"/>
    <property type="project" value="InterPro"/>
</dbReference>
<evidence type="ECO:0000256" key="1">
    <source>
        <dbReference type="ARBA" id="ARBA00009114"/>
    </source>
</evidence>
<proteinExistence type="inferred from homology"/>
<name>A0A542YSW7_9MICO</name>
<dbReference type="Pfam" id="PF03136">
    <property type="entry name" value="Pup_ligase"/>
    <property type="match status" value="1"/>
</dbReference>
<dbReference type="GO" id="GO:0005524">
    <property type="term" value="F:ATP binding"/>
    <property type="evidence" value="ECO:0007669"/>
    <property type="project" value="TreeGrafter"/>
</dbReference>
<dbReference type="GO" id="GO:0016811">
    <property type="term" value="F:hydrolase activity, acting on carbon-nitrogen (but not peptide) bonds, in linear amides"/>
    <property type="evidence" value="ECO:0007669"/>
    <property type="project" value="InterPro"/>
</dbReference>
<comment type="similarity">
    <text evidence="1">Belongs to the Pup ligase/Pup deamidase family. Pup deamidase subfamily.</text>
</comment>
<protein>
    <submittedName>
        <fullName evidence="3">Proteasome accessory factor A</fullName>
    </submittedName>
</protein>
<dbReference type="Proteomes" id="UP000319516">
    <property type="component" value="Unassembled WGS sequence"/>
</dbReference>
<dbReference type="EMBL" id="VFOP01000001">
    <property type="protein sequence ID" value="TQL51192.1"/>
    <property type="molecule type" value="Genomic_DNA"/>
</dbReference>
<evidence type="ECO:0000313" key="4">
    <source>
        <dbReference type="Proteomes" id="UP000319516"/>
    </source>
</evidence>
<evidence type="ECO:0000313" key="3">
    <source>
        <dbReference type="EMBL" id="TQL51192.1"/>
    </source>
</evidence>
<dbReference type="OrthoDB" id="9760627at2"/>
<dbReference type="AlphaFoldDB" id="A0A542YSW7"/>
<accession>A0A542YSW7</accession>
<dbReference type="RefSeq" id="WP_141785226.1">
    <property type="nucleotide sequence ID" value="NZ_BAAAIK010000007.1"/>
</dbReference>
<evidence type="ECO:0000256" key="2">
    <source>
        <dbReference type="PIRSR" id="PIRSR018077-1"/>
    </source>
</evidence>
<dbReference type="GO" id="GO:0008233">
    <property type="term" value="F:peptidase activity"/>
    <property type="evidence" value="ECO:0007669"/>
    <property type="project" value="InterPro"/>
</dbReference>
<gene>
    <name evidence="3" type="ORF">FB467_2330</name>
</gene>
<dbReference type="GO" id="GO:0070490">
    <property type="term" value="P:protein pupylation"/>
    <property type="evidence" value="ECO:0007669"/>
    <property type="project" value="TreeGrafter"/>
</dbReference>
<keyword evidence="3" id="KW-0647">Proteasome</keyword>
<dbReference type="PANTHER" id="PTHR42307">
    <property type="entry name" value="PUP DEAMIDASE/DEPUPYLASE"/>
    <property type="match status" value="1"/>
</dbReference>
<keyword evidence="4" id="KW-1185">Reference proteome</keyword>
<dbReference type="InterPro" id="IPR022366">
    <property type="entry name" value="Pup_deamidase"/>
</dbReference>
<organism evidence="3 4">
    <name type="scientific">Ornithinicoccus hortensis</name>
    <dbReference type="NCBI Taxonomy" id="82346"/>
    <lineage>
        <taxon>Bacteria</taxon>
        <taxon>Bacillati</taxon>
        <taxon>Actinomycetota</taxon>
        <taxon>Actinomycetes</taxon>
        <taxon>Micrococcales</taxon>
        <taxon>Intrasporangiaceae</taxon>
        <taxon>Ornithinicoccus</taxon>
    </lineage>
</organism>
<dbReference type="InterPro" id="IPR004347">
    <property type="entry name" value="Pup_ligase/deamidase"/>
</dbReference>
<sequence>MTVRRVMGLETEFGITAQGEPQANPILLSGQAVRAYVLSAGPGRALPTGSGWDYADETPLRDARGYEMARALADVSQLTDEDDPTTANSVLSNGARLYVDHAHPEYSSPEVLTPRDAVTWDRAGELVMRQACEALAAQGRKLRIYKNNVDGKGASYGYHENYLMPREIPFLRIARALIPFFVARQVVCGAGRVGIGTSSQEPGFQISQRADYMETDIGLETTLKRPIVNTRDEPHSAAEKYRRLHVIVGDANLADTSTLLKVGMTSLVLGLIEQDRAPDLELADPVAAIRTFSRDTTLRATVPTTDGRQVRALDILAAYREAVAGVAADEAPGWEPDPDTTEVLDLWDDVTARLGRDPMDLAGELDWVAKLSLLQAYRDRGGLEWGDPTLAAIDIQYADLDPSRGFGVRMRDSGRLRSLVDAAAVETAVHTPPEDTRAFFRGSCVSRYPEEIRAASWDSVVFAVGDRGLRRVSLPEPLLGTRKDTGELLETHAGAAALLEALRTR</sequence>
<dbReference type="GO" id="GO:0000502">
    <property type="term" value="C:proteasome complex"/>
    <property type="evidence" value="ECO:0007669"/>
    <property type="project" value="UniProtKB-KW"/>
</dbReference>
<comment type="caution">
    <text evidence="3">The sequence shown here is derived from an EMBL/GenBank/DDBJ whole genome shotgun (WGS) entry which is preliminary data.</text>
</comment>
<reference evidence="3 4" key="1">
    <citation type="submission" date="2019-06" db="EMBL/GenBank/DDBJ databases">
        <title>Sequencing the genomes of 1000 actinobacteria strains.</title>
        <authorList>
            <person name="Klenk H.-P."/>
        </authorList>
    </citation>
    <scope>NUCLEOTIDE SEQUENCE [LARGE SCALE GENOMIC DNA]</scope>
    <source>
        <strain evidence="3 4">DSM 12335</strain>
    </source>
</reference>
<feature type="active site" description="Proton acceptor" evidence="2">
    <location>
        <position position="100"/>
    </location>
</feature>
<dbReference type="PANTHER" id="PTHR42307:SF2">
    <property type="entry name" value="PUP DEAMIDASE_DEPUPYLASE"/>
    <property type="match status" value="1"/>
</dbReference>